<dbReference type="Proteomes" id="UP000268192">
    <property type="component" value="Chromosome"/>
</dbReference>
<evidence type="ECO:0000313" key="4">
    <source>
        <dbReference type="Proteomes" id="UP000268192"/>
    </source>
</evidence>
<sequence>MSDHRVLGVARAFGFIFAGALVSTMAFAMIPNQFFIVSEKAVVNAPVNLITSPIYGRIDDIRLEVGAAVQPGFVAAVMSNPNQDQTSVVGLRLEKLDIEERLNNELAALDQRRDRLTLIDVQIADVKRGALEELASIVESANSNVQYFQAKVNEQQALVDRQQTLLDRGVIKPESMAPLLQQKAAAEFELQGAQGELKRQELLRSLFEQGIFTGGQSATNILSLELQRKTLAVDVEEAETEISQMQRRLAELTQLLDGEQNRLGGIGAAEVKVEASGQVVSVEAAYGDFLTQGQPIARSLDCNEAFVAAVYSSRDVADIEIGTPSLVNIRSIGQQRHGRVSKIVRYFGKGGEDRYFEELPEAEGHEVYVLVELDSEAEDGEGAGLVETDQSKFFGCHVGEDVVVSLGEPMIEKLVRYSTDVAALVGPYLGLDTVLSTAQASDDPQDATTATVARVTY</sequence>
<evidence type="ECO:0000256" key="2">
    <source>
        <dbReference type="SAM" id="Phobius"/>
    </source>
</evidence>
<dbReference type="AlphaFoldDB" id="A0A3Q8XMU4"/>
<dbReference type="PANTHER" id="PTHR30469">
    <property type="entry name" value="MULTIDRUG RESISTANCE PROTEIN MDTA"/>
    <property type="match status" value="1"/>
</dbReference>
<dbReference type="GO" id="GO:1990281">
    <property type="term" value="C:efflux pump complex"/>
    <property type="evidence" value="ECO:0007669"/>
    <property type="project" value="TreeGrafter"/>
</dbReference>
<reference evidence="3 4" key="1">
    <citation type="submission" date="2018-09" db="EMBL/GenBank/DDBJ databases">
        <title>Marinorhizobium profundi gen. nov., sp. nov., isolated from a deep-sea sediment sample from the New Britain Trench and proposal of Marinorhizobiaceae fam. nov. in the order Rhizobiales of the class Alphaproteobacteria.</title>
        <authorList>
            <person name="Cao J."/>
        </authorList>
    </citation>
    <scope>NUCLEOTIDE SEQUENCE [LARGE SCALE GENOMIC DNA]</scope>
    <source>
        <strain evidence="3 4">WS11</strain>
    </source>
</reference>
<dbReference type="KEGG" id="abaw:D5400_02090"/>
<evidence type="ECO:0000256" key="1">
    <source>
        <dbReference type="SAM" id="Coils"/>
    </source>
</evidence>
<dbReference type="EMBL" id="CP032509">
    <property type="protein sequence ID" value="AZN70226.1"/>
    <property type="molecule type" value="Genomic_DNA"/>
</dbReference>
<name>A0A3Q8XMU4_9HYPH</name>
<feature type="transmembrane region" description="Helical" evidence="2">
    <location>
        <begin position="12"/>
        <end position="30"/>
    </location>
</feature>
<keyword evidence="2" id="KW-1133">Transmembrane helix</keyword>
<keyword evidence="2" id="KW-0472">Membrane</keyword>
<gene>
    <name evidence="3" type="ORF">D5400_02090</name>
</gene>
<keyword evidence="4" id="KW-1185">Reference proteome</keyword>
<proteinExistence type="predicted"/>
<feature type="coiled-coil region" evidence="1">
    <location>
        <begin position="221"/>
        <end position="262"/>
    </location>
</feature>
<evidence type="ECO:0000313" key="3">
    <source>
        <dbReference type="EMBL" id="AZN70226.1"/>
    </source>
</evidence>
<organism evidence="3 4">
    <name type="scientific">Georhizobium profundi</name>
    <dbReference type="NCBI Taxonomy" id="2341112"/>
    <lineage>
        <taxon>Bacteria</taxon>
        <taxon>Pseudomonadati</taxon>
        <taxon>Pseudomonadota</taxon>
        <taxon>Alphaproteobacteria</taxon>
        <taxon>Hyphomicrobiales</taxon>
        <taxon>Rhizobiaceae</taxon>
        <taxon>Georhizobium</taxon>
    </lineage>
</organism>
<accession>A0A3Q8XMU4</accession>
<dbReference type="GO" id="GO:0015562">
    <property type="term" value="F:efflux transmembrane transporter activity"/>
    <property type="evidence" value="ECO:0007669"/>
    <property type="project" value="TreeGrafter"/>
</dbReference>
<evidence type="ECO:0008006" key="5">
    <source>
        <dbReference type="Google" id="ProtNLM"/>
    </source>
</evidence>
<keyword evidence="1" id="KW-0175">Coiled coil</keyword>
<protein>
    <recommendedName>
        <fullName evidence="5">HlyD family efflux transporter periplasmic adaptor subunit</fullName>
    </recommendedName>
</protein>
<dbReference type="PANTHER" id="PTHR30469:SF29">
    <property type="entry name" value="BLR2860 PROTEIN"/>
    <property type="match status" value="1"/>
</dbReference>
<keyword evidence="2" id="KW-0812">Transmembrane</keyword>